<keyword evidence="2" id="KW-1185">Reference proteome</keyword>
<dbReference type="RefSeq" id="WP_209735620.1">
    <property type="nucleotide sequence ID" value="NZ_CP072611.1"/>
</dbReference>
<protein>
    <submittedName>
        <fullName evidence="1">Excalibur calcium-binding domain-containing protein</fullName>
    </submittedName>
</protein>
<gene>
    <name evidence="1" type="ORF">ACFSKQ_03975</name>
</gene>
<proteinExistence type="predicted"/>
<name>A0ABW5CKS1_9HYPH</name>
<sequence>MLTVMILGVVMAGADAPRVGSAQERLESQWRLAQRRPSCQTVSSCREAVILWCDGYSRADGDNDGIPCENVCRSLAEVDEIRAEIGC</sequence>
<organism evidence="1 2">
    <name type="scientific">Aureimonas populi</name>
    <dbReference type="NCBI Taxonomy" id="1701758"/>
    <lineage>
        <taxon>Bacteria</taxon>
        <taxon>Pseudomonadati</taxon>
        <taxon>Pseudomonadota</taxon>
        <taxon>Alphaproteobacteria</taxon>
        <taxon>Hyphomicrobiales</taxon>
        <taxon>Aurantimonadaceae</taxon>
        <taxon>Aureimonas</taxon>
    </lineage>
</organism>
<dbReference type="Proteomes" id="UP001597371">
    <property type="component" value="Unassembled WGS sequence"/>
</dbReference>
<comment type="caution">
    <text evidence="1">The sequence shown here is derived from an EMBL/GenBank/DDBJ whole genome shotgun (WGS) entry which is preliminary data.</text>
</comment>
<reference evidence="2" key="1">
    <citation type="journal article" date="2019" name="Int. J. Syst. Evol. Microbiol.">
        <title>The Global Catalogue of Microorganisms (GCM) 10K type strain sequencing project: providing services to taxonomists for standard genome sequencing and annotation.</title>
        <authorList>
            <consortium name="The Broad Institute Genomics Platform"/>
            <consortium name="The Broad Institute Genome Sequencing Center for Infectious Disease"/>
            <person name="Wu L."/>
            <person name="Ma J."/>
        </authorList>
    </citation>
    <scope>NUCLEOTIDE SEQUENCE [LARGE SCALE GENOMIC DNA]</scope>
    <source>
        <strain evidence="2">ZS-35-S2</strain>
    </source>
</reference>
<dbReference type="EMBL" id="JBHUIJ010000005">
    <property type="protein sequence ID" value="MFD2236623.1"/>
    <property type="molecule type" value="Genomic_DNA"/>
</dbReference>
<evidence type="ECO:0000313" key="1">
    <source>
        <dbReference type="EMBL" id="MFD2236623.1"/>
    </source>
</evidence>
<accession>A0ABW5CKS1</accession>
<evidence type="ECO:0000313" key="2">
    <source>
        <dbReference type="Proteomes" id="UP001597371"/>
    </source>
</evidence>